<name>L5L4B4_PTEAL</name>
<evidence type="ECO:0000313" key="2">
    <source>
        <dbReference type="Proteomes" id="UP000010552"/>
    </source>
</evidence>
<proteinExistence type="predicted"/>
<keyword evidence="2" id="KW-1185">Reference proteome</keyword>
<dbReference type="Proteomes" id="UP000010552">
    <property type="component" value="Unassembled WGS sequence"/>
</dbReference>
<dbReference type="EMBL" id="KB030309">
    <property type="protein sequence ID" value="ELK18467.1"/>
    <property type="molecule type" value="Genomic_DNA"/>
</dbReference>
<organism evidence="1 2">
    <name type="scientific">Pteropus alecto</name>
    <name type="common">Black flying fox</name>
    <dbReference type="NCBI Taxonomy" id="9402"/>
    <lineage>
        <taxon>Eukaryota</taxon>
        <taxon>Metazoa</taxon>
        <taxon>Chordata</taxon>
        <taxon>Craniata</taxon>
        <taxon>Vertebrata</taxon>
        <taxon>Euteleostomi</taxon>
        <taxon>Mammalia</taxon>
        <taxon>Eutheria</taxon>
        <taxon>Laurasiatheria</taxon>
        <taxon>Chiroptera</taxon>
        <taxon>Yinpterochiroptera</taxon>
        <taxon>Pteropodoidea</taxon>
        <taxon>Pteropodidae</taxon>
        <taxon>Pteropodinae</taxon>
        <taxon>Pteropus</taxon>
    </lineage>
</organism>
<sequence>MSTRWEDWSCMVGEAPEFLALLAERRRKWGCEWAAAEEGGRQLELNVTELHVGLSIVSLEERTGCELQIPGSVMCRRACVSRCPVLAPTRWMDGITQAHSTSSGSWKGPTYNRIFR</sequence>
<accession>L5L4B4</accession>
<dbReference type="InParanoid" id="L5L4B4"/>
<protein>
    <submittedName>
        <fullName evidence="1">Uncharacterized protein</fullName>
    </submittedName>
</protein>
<reference evidence="2" key="1">
    <citation type="journal article" date="2013" name="Science">
        <title>Comparative analysis of bat genomes provides insight into the evolution of flight and immunity.</title>
        <authorList>
            <person name="Zhang G."/>
            <person name="Cowled C."/>
            <person name="Shi Z."/>
            <person name="Huang Z."/>
            <person name="Bishop-Lilly K.A."/>
            <person name="Fang X."/>
            <person name="Wynne J.W."/>
            <person name="Xiong Z."/>
            <person name="Baker M.L."/>
            <person name="Zhao W."/>
            <person name="Tachedjian M."/>
            <person name="Zhu Y."/>
            <person name="Zhou P."/>
            <person name="Jiang X."/>
            <person name="Ng J."/>
            <person name="Yang L."/>
            <person name="Wu L."/>
            <person name="Xiao J."/>
            <person name="Feng Y."/>
            <person name="Chen Y."/>
            <person name="Sun X."/>
            <person name="Zhang Y."/>
            <person name="Marsh G.A."/>
            <person name="Crameri G."/>
            <person name="Broder C.C."/>
            <person name="Frey K.G."/>
            <person name="Wang L.F."/>
            <person name="Wang J."/>
        </authorList>
    </citation>
    <scope>NUCLEOTIDE SEQUENCE [LARGE SCALE GENOMIC DNA]</scope>
</reference>
<gene>
    <name evidence="1" type="ORF">PAL_GLEAN10004467</name>
</gene>
<dbReference type="AlphaFoldDB" id="L5L4B4"/>
<evidence type="ECO:0000313" key="1">
    <source>
        <dbReference type="EMBL" id="ELK18467.1"/>
    </source>
</evidence>